<evidence type="ECO:0000256" key="2">
    <source>
        <dbReference type="ARBA" id="ARBA00022701"/>
    </source>
</evidence>
<evidence type="ECO:0000313" key="11">
    <source>
        <dbReference type="EMBL" id="WFD01098.1"/>
    </source>
</evidence>
<reference evidence="11 12" key="1">
    <citation type="submission" date="2023-03" db="EMBL/GenBank/DDBJ databases">
        <title>Mating type loci evolution in Malassezia.</title>
        <authorList>
            <person name="Coelho M.A."/>
        </authorList>
    </citation>
    <scope>NUCLEOTIDE SEQUENCE [LARGE SCALE GENOMIC DNA]</scope>
    <source>
        <strain evidence="11 12">CBS 9725</strain>
    </source>
</reference>
<feature type="region of interest" description="Disordered" evidence="9">
    <location>
        <begin position="18"/>
        <end position="38"/>
    </location>
</feature>
<accession>A0AAJ6CI75</accession>
<dbReference type="AlphaFoldDB" id="A0AAJ6CI75"/>
<evidence type="ECO:0000256" key="1">
    <source>
        <dbReference type="ARBA" id="ARBA00010899"/>
    </source>
</evidence>
<proteinExistence type="inferred from homology"/>
<dbReference type="GO" id="GO:0003777">
    <property type="term" value="F:microtubule motor activity"/>
    <property type="evidence" value="ECO:0007669"/>
    <property type="project" value="InterPro"/>
</dbReference>
<organism evidence="11 12">
    <name type="scientific">Malassezia yamatoensis</name>
    <dbReference type="NCBI Taxonomy" id="253288"/>
    <lineage>
        <taxon>Eukaryota</taxon>
        <taxon>Fungi</taxon>
        <taxon>Dikarya</taxon>
        <taxon>Basidiomycota</taxon>
        <taxon>Ustilaginomycotina</taxon>
        <taxon>Malasseziomycetes</taxon>
        <taxon>Malasseziales</taxon>
        <taxon>Malasseziaceae</taxon>
        <taxon>Malassezia</taxon>
    </lineage>
</organism>
<dbReference type="Gene3D" id="3.40.850.10">
    <property type="entry name" value="Kinesin motor domain"/>
    <property type="match status" value="1"/>
</dbReference>
<protein>
    <recommendedName>
        <fullName evidence="7">Kinesin-like protein</fullName>
    </recommendedName>
</protein>
<dbReference type="InterPro" id="IPR001752">
    <property type="entry name" value="Kinesin_motor_dom"/>
</dbReference>
<dbReference type="GO" id="GO:0005524">
    <property type="term" value="F:ATP binding"/>
    <property type="evidence" value="ECO:0007669"/>
    <property type="project" value="UniProtKB-UniRule"/>
</dbReference>
<evidence type="ECO:0000256" key="9">
    <source>
        <dbReference type="SAM" id="MobiDB-lite"/>
    </source>
</evidence>
<dbReference type="PANTHER" id="PTHR47972">
    <property type="entry name" value="KINESIN-LIKE PROTEIN KLP-3"/>
    <property type="match status" value="1"/>
</dbReference>
<evidence type="ECO:0000256" key="7">
    <source>
        <dbReference type="RuleBase" id="RU000394"/>
    </source>
</evidence>
<dbReference type="PROSITE" id="PS00411">
    <property type="entry name" value="KINESIN_MOTOR_1"/>
    <property type="match status" value="1"/>
</dbReference>
<keyword evidence="2 7" id="KW-0493">Microtubule</keyword>
<evidence type="ECO:0000256" key="5">
    <source>
        <dbReference type="ARBA" id="ARBA00023175"/>
    </source>
</evidence>
<evidence type="ECO:0000313" key="12">
    <source>
        <dbReference type="Proteomes" id="UP001219567"/>
    </source>
</evidence>
<dbReference type="InterPro" id="IPR027417">
    <property type="entry name" value="P-loop_NTPase"/>
</dbReference>
<dbReference type="SUPFAM" id="SSF52540">
    <property type="entry name" value="P-loop containing nucleoside triphosphate hydrolases"/>
    <property type="match status" value="1"/>
</dbReference>
<dbReference type="InterPro" id="IPR027640">
    <property type="entry name" value="Kinesin-like_fam"/>
</dbReference>
<keyword evidence="12" id="KW-1185">Reference proteome</keyword>
<dbReference type="GO" id="GO:0008017">
    <property type="term" value="F:microtubule binding"/>
    <property type="evidence" value="ECO:0007669"/>
    <property type="project" value="InterPro"/>
</dbReference>
<keyword evidence="4 6" id="KW-0067">ATP-binding</keyword>
<dbReference type="PRINTS" id="PR00380">
    <property type="entry name" value="KINESINHEAVY"/>
</dbReference>
<keyword evidence="5 6" id="KW-0505">Motor protein</keyword>
<feature type="domain" description="Kinesin motor" evidence="10">
    <location>
        <begin position="220"/>
        <end position="561"/>
    </location>
</feature>
<dbReference type="PROSITE" id="PS50067">
    <property type="entry name" value="KINESIN_MOTOR_2"/>
    <property type="match status" value="1"/>
</dbReference>
<keyword evidence="8" id="KW-0175">Coiled coil</keyword>
<dbReference type="Pfam" id="PF00225">
    <property type="entry name" value="Kinesin"/>
    <property type="match status" value="1"/>
</dbReference>
<dbReference type="PANTHER" id="PTHR47972:SF45">
    <property type="entry name" value="PROTEIN CLARET SEGREGATIONAL"/>
    <property type="match status" value="1"/>
</dbReference>
<keyword evidence="3 6" id="KW-0547">Nucleotide-binding</keyword>
<dbReference type="GO" id="GO:0005874">
    <property type="term" value="C:microtubule"/>
    <property type="evidence" value="ECO:0007669"/>
    <property type="project" value="UniProtKB-KW"/>
</dbReference>
<evidence type="ECO:0000256" key="8">
    <source>
        <dbReference type="SAM" id="Coils"/>
    </source>
</evidence>
<dbReference type="GO" id="GO:0007018">
    <property type="term" value="P:microtubule-based movement"/>
    <property type="evidence" value="ECO:0007669"/>
    <property type="project" value="InterPro"/>
</dbReference>
<sequence length="575" mass="64880">MPAERTVPVGMRARPLAKRRSVAIESQPRTVRRTSVRPAKPRMDYAERDAMQDLFSLEARRRQELHEQDRLAHEIRTQKSLDIDQNIRTERLKSQENRAPEPSWRGYNDYEVEVFRAEQEQIQRILRGEIVQQREQIRLLRSAADEHNLAHETMVQANRTLTAQVASLQEQLATYDAKTHTLHAEVQATRTRNAQLETQLLEAESVRRKLHNQVQELRGNVRVYVRVRPARNDGEPASITYPDPMLHTQIELLSQAENAMGQPTVRQHAFGFDHVFPPQATQEDVFAEVSDLMQSVLDGYNTTIFAYGQTGSGKTHTLEGGANAVRHQIDTSAGLIPRAMHMLWDVAHRLKTQGWTYEFHAQMLQIYLDQISDLLATSESSFKEKHEVKHTENHTNVTNTVVVPLSSAEEVFELLDRAKKRRQVAATLMNDRSSRSHSVFILRVRGRNSVTHEVCDATLNLVDLAGSERLATSGSASDPARLKEAQSINKSLSSLGDVIDALNSNHGARHIPYRNSTLTWLLKNSLGGNSKTLMLLALSPLKAHMNESLCSLRFASKVHATHIGSARAIKSSTEA</sequence>
<evidence type="ECO:0000256" key="6">
    <source>
        <dbReference type="PROSITE-ProRule" id="PRU00283"/>
    </source>
</evidence>
<evidence type="ECO:0000256" key="4">
    <source>
        <dbReference type="ARBA" id="ARBA00022840"/>
    </source>
</evidence>
<name>A0AAJ6CI75_9BASI</name>
<evidence type="ECO:0000259" key="10">
    <source>
        <dbReference type="PROSITE" id="PS50067"/>
    </source>
</evidence>
<dbReference type="Proteomes" id="UP001219567">
    <property type="component" value="Chromosome 7"/>
</dbReference>
<gene>
    <name evidence="11" type="primary">KAR3</name>
    <name evidence="11" type="ORF">MYAM1_003859</name>
</gene>
<dbReference type="InterPro" id="IPR019821">
    <property type="entry name" value="Kinesin_motor_CS"/>
</dbReference>
<dbReference type="SMART" id="SM00129">
    <property type="entry name" value="KISc"/>
    <property type="match status" value="1"/>
</dbReference>
<feature type="coiled-coil region" evidence="8">
    <location>
        <begin position="158"/>
        <end position="220"/>
    </location>
</feature>
<dbReference type="EMBL" id="CP119949">
    <property type="protein sequence ID" value="WFD01098.1"/>
    <property type="molecule type" value="Genomic_DNA"/>
</dbReference>
<feature type="binding site" evidence="6">
    <location>
        <begin position="308"/>
        <end position="315"/>
    </location>
    <ligand>
        <name>ATP</name>
        <dbReference type="ChEBI" id="CHEBI:30616"/>
    </ligand>
</feature>
<dbReference type="InterPro" id="IPR036961">
    <property type="entry name" value="Kinesin_motor_dom_sf"/>
</dbReference>
<comment type="similarity">
    <text evidence="1">Belongs to the TRAFAC class myosin-kinesin ATPase superfamily. Kinesin family. KIN-14 subfamily.</text>
</comment>
<evidence type="ECO:0000256" key="3">
    <source>
        <dbReference type="ARBA" id="ARBA00022741"/>
    </source>
</evidence>